<comment type="similarity">
    <text evidence="1">Belongs to the LysR transcriptional regulatory family.</text>
</comment>
<accession>A0ABV9NPF4</accession>
<feature type="domain" description="HTH lysR-type" evidence="5">
    <location>
        <begin position="3"/>
        <end position="60"/>
    </location>
</feature>
<dbReference type="Pfam" id="PF00126">
    <property type="entry name" value="HTH_1"/>
    <property type="match status" value="1"/>
</dbReference>
<evidence type="ECO:0000256" key="2">
    <source>
        <dbReference type="ARBA" id="ARBA00023015"/>
    </source>
</evidence>
<dbReference type="InterPro" id="IPR036388">
    <property type="entry name" value="WH-like_DNA-bd_sf"/>
</dbReference>
<keyword evidence="7" id="KW-1185">Reference proteome</keyword>
<evidence type="ECO:0000313" key="7">
    <source>
        <dbReference type="Proteomes" id="UP001595892"/>
    </source>
</evidence>
<dbReference type="Gene3D" id="1.10.10.10">
    <property type="entry name" value="Winged helix-like DNA-binding domain superfamily/Winged helix DNA-binding domain"/>
    <property type="match status" value="1"/>
</dbReference>
<evidence type="ECO:0000256" key="1">
    <source>
        <dbReference type="ARBA" id="ARBA00009437"/>
    </source>
</evidence>
<dbReference type="RefSeq" id="WP_377005072.1">
    <property type="nucleotide sequence ID" value="NZ_JBHSGG010000034.1"/>
</dbReference>
<keyword evidence="4" id="KW-0804">Transcription</keyword>
<dbReference type="InterPro" id="IPR000847">
    <property type="entry name" value="LysR_HTH_N"/>
</dbReference>
<dbReference type="PANTHER" id="PTHR30537:SF20">
    <property type="entry name" value="TRANSCRIPTIONAL REGULATORY PROTEIN"/>
    <property type="match status" value="1"/>
</dbReference>
<dbReference type="PANTHER" id="PTHR30537">
    <property type="entry name" value="HTH-TYPE TRANSCRIPTIONAL REGULATOR"/>
    <property type="match status" value="1"/>
</dbReference>
<dbReference type="InterPro" id="IPR036390">
    <property type="entry name" value="WH_DNA-bd_sf"/>
</dbReference>
<evidence type="ECO:0000256" key="4">
    <source>
        <dbReference type="ARBA" id="ARBA00023163"/>
    </source>
</evidence>
<dbReference type="InterPro" id="IPR058163">
    <property type="entry name" value="LysR-type_TF_proteobact-type"/>
</dbReference>
<dbReference type="EMBL" id="JBHSGG010000034">
    <property type="protein sequence ID" value="MFC4729004.1"/>
    <property type="molecule type" value="Genomic_DNA"/>
</dbReference>
<evidence type="ECO:0000259" key="5">
    <source>
        <dbReference type="PROSITE" id="PS50931"/>
    </source>
</evidence>
<evidence type="ECO:0000313" key="6">
    <source>
        <dbReference type="EMBL" id="MFC4729004.1"/>
    </source>
</evidence>
<dbReference type="SUPFAM" id="SSF53850">
    <property type="entry name" value="Periplasmic binding protein-like II"/>
    <property type="match status" value="1"/>
</dbReference>
<dbReference type="Pfam" id="PF03466">
    <property type="entry name" value="LysR_substrate"/>
    <property type="match status" value="1"/>
</dbReference>
<protein>
    <submittedName>
        <fullName evidence="6">LysR substrate-binding domain-containing protein</fullName>
    </submittedName>
</protein>
<reference evidence="7" key="1">
    <citation type="journal article" date="2019" name="Int. J. Syst. Evol. Microbiol.">
        <title>The Global Catalogue of Microorganisms (GCM) 10K type strain sequencing project: providing services to taxonomists for standard genome sequencing and annotation.</title>
        <authorList>
            <consortium name="The Broad Institute Genomics Platform"/>
            <consortium name="The Broad Institute Genome Sequencing Center for Infectious Disease"/>
            <person name="Wu L."/>
            <person name="Ma J."/>
        </authorList>
    </citation>
    <scope>NUCLEOTIDE SEQUENCE [LARGE SCALE GENOMIC DNA]</scope>
    <source>
        <strain evidence="7">CGMCC 1.13574</strain>
    </source>
</reference>
<dbReference type="InterPro" id="IPR005119">
    <property type="entry name" value="LysR_subst-bd"/>
</dbReference>
<evidence type="ECO:0000256" key="3">
    <source>
        <dbReference type="ARBA" id="ARBA00023125"/>
    </source>
</evidence>
<gene>
    <name evidence="6" type="ORF">ACFO3Q_12590</name>
</gene>
<dbReference type="SUPFAM" id="SSF46785">
    <property type="entry name" value="Winged helix' DNA-binding domain"/>
    <property type="match status" value="1"/>
</dbReference>
<keyword evidence="3" id="KW-0238">DNA-binding</keyword>
<dbReference type="Proteomes" id="UP001595892">
    <property type="component" value="Unassembled WGS sequence"/>
</dbReference>
<dbReference type="PROSITE" id="PS50931">
    <property type="entry name" value="HTH_LYSR"/>
    <property type="match status" value="1"/>
</dbReference>
<sequence>MKTTFEELQTFVAVNDCGSLTAAARQLGQTASGVSRTLARLEAKLGSTLLHRTTRRIALTEEGAAFLGDARGVLAALAAAEEAAALRRDRPAGRLRVSAASPFMLHVVVPLVPGFRAAYPQVELELSSDDAIIDLLERRTDVALRIGPLRDSSLHARPLGTSALRVLASPDYLARHGTPADPAALARHALLGFTQPATLNTWPLRHAGGDGLAIRPTLAASSGETLRQLALAGVGIACLADFMTAADRAAGTLVEVLPEATLPARQAIHAVYYRNTGVAARIGCFLDHLAHHLGDAPPRTPGPRAAE</sequence>
<organism evidence="6 7">
    <name type="scientific">Coralloluteibacterium thermophilum</name>
    <dbReference type="NCBI Taxonomy" id="2707049"/>
    <lineage>
        <taxon>Bacteria</taxon>
        <taxon>Pseudomonadati</taxon>
        <taxon>Pseudomonadota</taxon>
        <taxon>Gammaproteobacteria</taxon>
        <taxon>Lysobacterales</taxon>
        <taxon>Lysobacteraceae</taxon>
        <taxon>Coralloluteibacterium</taxon>
    </lineage>
</organism>
<dbReference type="Gene3D" id="3.40.190.10">
    <property type="entry name" value="Periplasmic binding protein-like II"/>
    <property type="match status" value="2"/>
</dbReference>
<name>A0ABV9NPF4_9GAMM</name>
<proteinExistence type="inferred from homology"/>
<comment type="caution">
    <text evidence="6">The sequence shown here is derived from an EMBL/GenBank/DDBJ whole genome shotgun (WGS) entry which is preliminary data.</text>
</comment>
<keyword evidence="2" id="KW-0805">Transcription regulation</keyword>